<accession>A0A975D796</accession>
<evidence type="ECO:0000256" key="6">
    <source>
        <dbReference type="ARBA" id="ARBA00023049"/>
    </source>
</evidence>
<dbReference type="InterPro" id="IPR050570">
    <property type="entry name" value="Cell_wall_metabolism_enzyme"/>
</dbReference>
<dbReference type="GO" id="GO:0004222">
    <property type="term" value="F:metalloendopeptidase activity"/>
    <property type="evidence" value="ECO:0007669"/>
    <property type="project" value="TreeGrafter"/>
</dbReference>
<dbReference type="CDD" id="cd12797">
    <property type="entry name" value="M23_peptidase"/>
    <property type="match status" value="1"/>
</dbReference>
<dbReference type="EMBL" id="CP059319">
    <property type="protein sequence ID" value="QTH24292.1"/>
    <property type="molecule type" value="Genomic_DNA"/>
</dbReference>
<dbReference type="RefSeq" id="WP_016747114.1">
    <property type="nucleotide sequence ID" value="NZ_CP059319.1"/>
</dbReference>
<dbReference type="GO" id="GO:0006508">
    <property type="term" value="P:proteolysis"/>
    <property type="evidence" value="ECO:0007669"/>
    <property type="project" value="UniProtKB-KW"/>
</dbReference>
<evidence type="ECO:0000256" key="4">
    <source>
        <dbReference type="ARBA" id="ARBA00022801"/>
    </source>
</evidence>
<evidence type="ECO:0000256" key="3">
    <source>
        <dbReference type="ARBA" id="ARBA00022723"/>
    </source>
</evidence>
<keyword evidence="4" id="KW-0378">Hydrolase</keyword>
<dbReference type="SUPFAM" id="SSF51261">
    <property type="entry name" value="Duplicated hybrid motif"/>
    <property type="match status" value="1"/>
</dbReference>
<keyword evidence="3" id="KW-0479">Metal-binding</keyword>
<keyword evidence="7" id="KW-1133">Transmembrane helix</keyword>
<keyword evidence="6" id="KW-0482">Metalloprotease</keyword>
<organism evidence="9 10">
    <name type="scientific">Rhizorhabdus wittichii</name>
    <dbReference type="NCBI Taxonomy" id="160791"/>
    <lineage>
        <taxon>Bacteria</taxon>
        <taxon>Pseudomonadati</taxon>
        <taxon>Pseudomonadota</taxon>
        <taxon>Alphaproteobacteria</taxon>
        <taxon>Sphingomonadales</taxon>
        <taxon>Sphingomonadaceae</taxon>
        <taxon>Rhizorhabdus</taxon>
    </lineage>
</organism>
<dbReference type="InterPro" id="IPR011055">
    <property type="entry name" value="Dup_hybrid_motif"/>
</dbReference>
<proteinExistence type="predicted"/>
<dbReference type="PANTHER" id="PTHR21666">
    <property type="entry name" value="PEPTIDASE-RELATED"/>
    <property type="match status" value="1"/>
</dbReference>
<keyword evidence="5" id="KW-0862">Zinc</keyword>
<dbReference type="Pfam" id="PF01551">
    <property type="entry name" value="Peptidase_M23"/>
    <property type="match status" value="1"/>
</dbReference>
<comment type="cofactor">
    <cofactor evidence="1">
        <name>Zn(2+)</name>
        <dbReference type="ChEBI" id="CHEBI:29105"/>
    </cofactor>
</comment>
<dbReference type="Proteomes" id="UP000664914">
    <property type="component" value="Chromosome"/>
</dbReference>
<evidence type="ECO:0000256" key="1">
    <source>
        <dbReference type="ARBA" id="ARBA00001947"/>
    </source>
</evidence>
<evidence type="ECO:0000259" key="8">
    <source>
        <dbReference type="Pfam" id="PF01551"/>
    </source>
</evidence>
<evidence type="ECO:0000313" key="10">
    <source>
        <dbReference type="Proteomes" id="UP000664914"/>
    </source>
</evidence>
<gene>
    <name evidence="9" type="ORF">HRJ34_12735</name>
</gene>
<evidence type="ECO:0000313" key="9">
    <source>
        <dbReference type="EMBL" id="QTH24292.1"/>
    </source>
</evidence>
<dbReference type="GO" id="GO:0046872">
    <property type="term" value="F:metal ion binding"/>
    <property type="evidence" value="ECO:0007669"/>
    <property type="project" value="UniProtKB-KW"/>
</dbReference>
<evidence type="ECO:0000256" key="2">
    <source>
        <dbReference type="ARBA" id="ARBA00022670"/>
    </source>
</evidence>
<keyword evidence="7" id="KW-0812">Transmembrane</keyword>
<feature type="domain" description="M23ase beta-sheet core" evidence="8">
    <location>
        <begin position="84"/>
        <end position="191"/>
    </location>
</feature>
<reference evidence="9" key="2">
    <citation type="submission" date="2021-04" db="EMBL/GenBank/DDBJ databases">
        <title>Isolation and genomic analysis of the ibuprofen-degrading bacterium Sphingomonas strain MPO218.</title>
        <authorList>
            <person name="Aulestia M."/>
            <person name="Flores A."/>
            <person name="Mangas E.L."/>
            <person name="Perez-Pulido A.J."/>
            <person name="Santero E."/>
            <person name="Camacho E.M."/>
        </authorList>
    </citation>
    <scope>NUCLEOTIDE SEQUENCE</scope>
    <source>
        <strain evidence="9">MPO218</strain>
    </source>
</reference>
<evidence type="ECO:0000256" key="7">
    <source>
        <dbReference type="SAM" id="Phobius"/>
    </source>
</evidence>
<name>A0A975D796_9SPHN</name>
<keyword evidence="2" id="KW-0645">Protease</keyword>
<dbReference type="InterPro" id="IPR016047">
    <property type="entry name" value="M23ase_b-sheet_dom"/>
</dbReference>
<dbReference type="AlphaFoldDB" id="A0A975D796"/>
<feature type="transmembrane region" description="Helical" evidence="7">
    <location>
        <begin position="6"/>
        <end position="25"/>
    </location>
</feature>
<reference evidence="9" key="1">
    <citation type="submission" date="2020-07" db="EMBL/GenBank/DDBJ databases">
        <authorList>
            <person name="Camacho E."/>
        </authorList>
    </citation>
    <scope>NUCLEOTIDE SEQUENCE</scope>
    <source>
        <strain evidence="9">MPO218</strain>
    </source>
</reference>
<protein>
    <submittedName>
        <fullName evidence="9">Peptidoglycan DD-metalloendopeptidase family protein</fullName>
    </submittedName>
</protein>
<dbReference type="PANTHER" id="PTHR21666:SF288">
    <property type="entry name" value="CELL DIVISION PROTEIN YTFB"/>
    <property type="match status" value="1"/>
</dbReference>
<keyword evidence="7" id="KW-0472">Membrane</keyword>
<sequence length="199" mass="20842">MIRKVAILLLLLAIGYVGWVVFLNLPGREGAPPMAAADNGAPAPVAPSTPPVAPPRGALVIPVAGVRADQLGDTFADARGQGRVHDAIDIMAPRGTPVIAAAAGTVEKLFDSRLGGRTIYIRRPDGQWIDYYAHLDGYAPDLSEGKRIAQGEMIGTVGSTGDASAEAPHLHYAINAMAPGEGWWQGRPVNPYPLLTAGH</sequence>
<evidence type="ECO:0000256" key="5">
    <source>
        <dbReference type="ARBA" id="ARBA00022833"/>
    </source>
</evidence>
<dbReference type="Gene3D" id="2.70.70.10">
    <property type="entry name" value="Glucose Permease (Domain IIA)"/>
    <property type="match status" value="1"/>
</dbReference>